<dbReference type="Pfam" id="PF01408">
    <property type="entry name" value="GFO_IDH_MocA"/>
    <property type="match status" value="1"/>
</dbReference>
<dbReference type="GO" id="GO:0000166">
    <property type="term" value="F:nucleotide binding"/>
    <property type="evidence" value="ECO:0007669"/>
    <property type="project" value="InterPro"/>
</dbReference>
<dbReference type="SUPFAM" id="SSF51735">
    <property type="entry name" value="NAD(P)-binding Rossmann-fold domains"/>
    <property type="match status" value="1"/>
</dbReference>
<comment type="caution">
    <text evidence="3">The sequence shown here is derived from an EMBL/GenBank/DDBJ whole genome shotgun (WGS) entry which is preliminary data.</text>
</comment>
<name>A0A9X1SZN7_9ACTN</name>
<accession>A0A9X1SZN7</accession>
<dbReference type="EMBL" id="JAJOMB010000006">
    <property type="protein sequence ID" value="MCD5312118.1"/>
    <property type="molecule type" value="Genomic_DNA"/>
</dbReference>
<dbReference type="InterPro" id="IPR050463">
    <property type="entry name" value="Gfo/Idh/MocA_oxidrdct_glycsds"/>
</dbReference>
<evidence type="ECO:0000313" key="4">
    <source>
        <dbReference type="Proteomes" id="UP001138997"/>
    </source>
</evidence>
<dbReference type="InterPro" id="IPR036291">
    <property type="entry name" value="NAD(P)-bd_dom_sf"/>
</dbReference>
<dbReference type="AlphaFoldDB" id="A0A9X1SZN7"/>
<feature type="domain" description="Gfo/Idh/MocA-like oxidoreductase N-terminal" evidence="2">
    <location>
        <begin position="12"/>
        <end position="131"/>
    </location>
</feature>
<dbReference type="GO" id="GO:0016491">
    <property type="term" value="F:oxidoreductase activity"/>
    <property type="evidence" value="ECO:0007669"/>
    <property type="project" value="UniProtKB-KW"/>
</dbReference>
<proteinExistence type="predicted"/>
<keyword evidence="1" id="KW-0560">Oxidoreductase</keyword>
<dbReference type="PANTHER" id="PTHR43818:SF11">
    <property type="entry name" value="BCDNA.GH03377"/>
    <property type="match status" value="1"/>
</dbReference>
<keyword evidence="4" id="KW-1185">Reference proteome</keyword>
<evidence type="ECO:0000259" key="2">
    <source>
        <dbReference type="Pfam" id="PF01408"/>
    </source>
</evidence>
<dbReference type="Gene3D" id="3.40.50.720">
    <property type="entry name" value="NAD(P)-binding Rossmann-like Domain"/>
    <property type="match status" value="1"/>
</dbReference>
<dbReference type="Proteomes" id="UP001138997">
    <property type="component" value="Unassembled WGS sequence"/>
</dbReference>
<dbReference type="Gene3D" id="3.30.360.10">
    <property type="entry name" value="Dihydrodipicolinate Reductase, domain 2"/>
    <property type="match status" value="1"/>
</dbReference>
<dbReference type="InterPro" id="IPR000683">
    <property type="entry name" value="Gfo/Idh/MocA-like_OxRdtase_N"/>
</dbReference>
<protein>
    <submittedName>
        <fullName evidence="3">Gfo/Idh/MocA family oxidoreductase</fullName>
    </submittedName>
</protein>
<organism evidence="3 4">
    <name type="scientific">Kineosporia babensis</name>
    <dbReference type="NCBI Taxonomy" id="499548"/>
    <lineage>
        <taxon>Bacteria</taxon>
        <taxon>Bacillati</taxon>
        <taxon>Actinomycetota</taxon>
        <taxon>Actinomycetes</taxon>
        <taxon>Kineosporiales</taxon>
        <taxon>Kineosporiaceae</taxon>
        <taxon>Kineosporia</taxon>
    </lineage>
</organism>
<gene>
    <name evidence="3" type="ORF">LR394_14500</name>
</gene>
<sequence length="350" mass="36718">MSVSPISPNPLGVGFLGAGPVTQAIHLPALAGLGHLFSVRAVMDADGGTARSVAARAGARPSTSVQDVLQDESIDVIAVCSPHPFHAEQVIEACLAGKKVVLCEKPFATTVEDATRIAEVCATTGVPVLVGAMHTHDPGWLAFTQAWGETAGSAQHIRCSAVLPPNPRFEDFATEVSHRPPAPTGPTAAADRIRDGVLGLAIHDLPLIRAFLAEPGQIVVHEARSLTPFGYSIIFSSAGQVVELHALMSENWDPHWSFQVFAPTRAATVTFMPSYVQAGPADVVIDEAGRRTQLKAAPHNGYLGEWQHLYDVAHGGAPRYGTAELVADLAFALDVAEQACGAAATTNRAA</sequence>
<dbReference type="RefSeq" id="WP_231442007.1">
    <property type="nucleotide sequence ID" value="NZ_JAJOMB010000006.1"/>
</dbReference>
<evidence type="ECO:0000256" key="1">
    <source>
        <dbReference type="ARBA" id="ARBA00023002"/>
    </source>
</evidence>
<reference evidence="3" key="1">
    <citation type="submission" date="2021-11" db="EMBL/GenBank/DDBJ databases">
        <title>Streptomyces corallinus and Kineosporia corallina sp. nov., two new coral-derived marine actinobacteria.</title>
        <authorList>
            <person name="Buangrab K."/>
            <person name="Sutthacheep M."/>
            <person name="Yeemin T."/>
            <person name="Harunari E."/>
            <person name="Igarashi Y."/>
            <person name="Sripreechasak P."/>
            <person name="Kanchanasin P."/>
            <person name="Tanasupawat S."/>
            <person name="Phongsopitanun W."/>
        </authorList>
    </citation>
    <scope>NUCLEOTIDE SEQUENCE</scope>
    <source>
        <strain evidence="3">JCM 31032</strain>
    </source>
</reference>
<evidence type="ECO:0000313" key="3">
    <source>
        <dbReference type="EMBL" id="MCD5312118.1"/>
    </source>
</evidence>
<dbReference type="PANTHER" id="PTHR43818">
    <property type="entry name" value="BCDNA.GH03377"/>
    <property type="match status" value="1"/>
</dbReference>